<dbReference type="CDD" id="cd04301">
    <property type="entry name" value="NAT_SF"/>
    <property type="match status" value="1"/>
</dbReference>
<feature type="domain" description="N-acetyltransferase" evidence="2">
    <location>
        <begin position="1"/>
        <end position="159"/>
    </location>
</feature>
<dbReference type="RefSeq" id="WP_213654312.1">
    <property type="nucleotide sequence ID" value="NZ_BOSL01000004.1"/>
</dbReference>
<reference evidence="3 4" key="1">
    <citation type="submission" date="2021-03" db="EMBL/GenBank/DDBJ databases">
        <title>Antimicrobial resistance genes in bacteria isolated from Japanese honey, and their potential for conferring macrolide and lincosamide resistance in the American foulbrood pathogen Paenibacillus larvae.</title>
        <authorList>
            <person name="Okamoto M."/>
            <person name="Kumagai M."/>
            <person name="Kanamori H."/>
            <person name="Takamatsu D."/>
        </authorList>
    </citation>
    <scope>NUCLEOTIDE SEQUENCE [LARGE SCALE GENOMIC DNA]</scope>
    <source>
        <strain evidence="3 4">J42TS3</strain>
    </source>
</reference>
<organism evidence="3 4">
    <name type="scientific">Paenibacillus vini</name>
    <dbReference type="NCBI Taxonomy" id="1476024"/>
    <lineage>
        <taxon>Bacteria</taxon>
        <taxon>Bacillati</taxon>
        <taxon>Bacillota</taxon>
        <taxon>Bacilli</taxon>
        <taxon>Bacillales</taxon>
        <taxon>Paenibacillaceae</taxon>
        <taxon>Paenibacillus</taxon>
    </lineage>
</organism>
<gene>
    <name evidence="3" type="ORF">J42TS3_15720</name>
</gene>
<dbReference type="InterPro" id="IPR000182">
    <property type="entry name" value="GNAT_dom"/>
</dbReference>
<evidence type="ECO:0000313" key="4">
    <source>
        <dbReference type="Proteomes" id="UP000679992"/>
    </source>
</evidence>
<evidence type="ECO:0000259" key="2">
    <source>
        <dbReference type="PROSITE" id="PS51186"/>
    </source>
</evidence>
<dbReference type="PANTHER" id="PTHR13947:SF37">
    <property type="entry name" value="LD18367P"/>
    <property type="match status" value="1"/>
</dbReference>
<evidence type="ECO:0000256" key="1">
    <source>
        <dbReference type="ARBA" id="ARBA00022679"/>
    </source>
</evidence>
<accession>A0ABQ4M9A3</accession>
<sequence>MMIRSIQTEDNSTIEVIIRQCLIEFGGNREGLAWEDESLSHLSDYYNQDGREYWAAFDTGGKMLGGCGIAEFGSPENKICELQKMYLLPEARGTGAAAELLRTALLFAQRHYNACYLETLKTMEAANRFYVKHGFQPLDAPLAGSDHFACDAWYFRKLEV</sequence>
<evidence type="ECO:0000313" key="3">
    <source>
        <dbReference type="EMBL" id="GIP52537.1"/>
    </source>
</evidence>
<comment type="caution">
    <text evidence="3">The sequence shown here is derived from an EMBL/GenBank/DDBJ whole genome shotgun (WGS) entry which is preliminary data.</text>
</comment>
<dbReference type="InterPro" id="IPR050769">
    <property type="entry name" value="NAT_camello-type"/>
</dbReference>
<dbReference type="PANTHER" id="PTHR13947">
    <property type="entry name" value="GNAT FAMILY N-ACETYLTRANSFERASE"/>
    <property type="match status" value="1"/>
</dbReference>
<keyword evidence="1" id="KW-0808">Transferase</keyword>
<keyword evidence="4" id="KW-1185">Reference proteome</keyword>
<name>A0ABQ4M9A3_9BACL</name>
<protein>
    <submittedName>
        <fullName evidence="3">N-acetyltransferase</fullName>
    </submittedName>
</protein>
<dbReference type="PROSITE" id="PS51186">
    <property type="entry name" value="GNAT"/>
    <property type="match status" value="1"/>
</dbReference>
<dbReference type="Proteomes" id="UP000679992">
    <property type="component" value="Unassembled WGS sequence"/>
</dbReference>
<dbReference type="Gene3D" id="3.40.630.30">
    <property type="match status" value="1"/>
</dbReference>
<dbReference type="SUPFAM" id="SSF55729">
    <property type="entry name" value="Acyl-CoA N-acyltransferases (Nat)"/>
    <property type="match status" value="1"/>
</dbReference>
<proteinExistence type="predicted"/>
<dbReference type="Pfam" id="PF00583">
    <property type="entry name" value="Acetyltransf_1"/>
    <property type="match status" value="1"/>
</dbReference>
<dbReference type="EMBL" id="BOSL01000004">
    <property type="protein sequence ID" value="GIP52537.1"/>
    <property type="molecule type" value="Genomic_DNA"/>
</dbReference>
<dbReference type="InterPro" id="IPR016181">
    <property type="entry name" value="Acyl_CoA_acyltransferase"/>
</dbReference>